<dbReference type="SMART" id="SM00450">
    <property type="entry name" value="RHOD"/>
    <property type="match status" value="1"/>
</dbReference>
<accession>A0ABY5RVG7</accession>
<evidence type="ECO:0000313" key="3">
    <source>
        <dbReference type="Proteomes" id="UP001017257"/>
    </source>
</evidence>
<dbReference type="RefSeq" id="WP_173947593.1">
    <property type="nucleotide sequence ID" value="NZ_CP102845.1"/>
</dbReference>
<name>A0ABY5RVG7_9HYPH</name>
<organism evidence="2 3">
    <name type="scientific">Microvirga terrae</name>
    <dbReference type="NCBI Taxonomy" id="2740529"/>
    <lineage>
        <taxon>Bacteria</taxon>
        <taxon>Pseudomonadati</taxon>
        <taxon>Pseudomonadota</taxon>
        <taxon>Alphaproteobacteria</taxon>
        <taxon>Hyphomicrobiales</taxon>
        <taxon>Methylobacteriaceae</taxon>
        <taxon>Microvirga</taxon>
    </lineage>
</organism>
<reference evidence="2" key="1">
    <citation type="submission" date="2022-08" db="EMBL/GenBank/DDBJ databases">
        <title>Microvirga terrae sp. nov., isolated from soil.</title>
        <authorList>
            <person name="Kim K.H."/>
            <person name="Seo Y.L."/>
            <person name="Kim J.M."/>
            <person name="Lee J.K."/>
            <person name="Han D.M."/>
            <person name="Jeon C.O."/>
        </authorList>
    </citation>
    <scope>NUCLEOTIDE SEQUENCE</scope>
    <source>
        <strain evidence="2">R24</strain>
    </source>
</reference>
<dbReference type="Proteomes" id="UP001017257">
    <property type="component" value="Chromosome"/>
</dbReference>
<evidence type="ECO:0000259" key="1">
    <source>
        <dbReference type="PROSITE" id="PS50206"/>
    </source>
</evidence>
<dbReference type="PANTHER" id="PTHR43031">
    <property type="entry name" value="FAD-DEPENDENT OXIDOREDUCTASE"/>
    <property type="match status" value="1"/>
</dbReference>
<dbReference type="InterPro" id="IPR050229">
    <property type="entry name" value="GlpE_sulfurtransferase"/>
</dbReference>
<dbReference type="EMBL" id="CP102845">
    <property type="protein sequence ID" value="UVF21250.1"/>
    <property type="molecule type" value="Genomic_DNA"/>
</dbReference>
<dbReference type="InterPro" id="IPR001763">
    <property type="entry name" value="Rhodanese-like_dom"/>
</dbReference>
<evidence type="ECO:0000313" key="2">
    <source>
        <dbReference type="EMBL" id="UVF21250.1"/>
    </source>
</evidence>
<dbReference type="PROSITE" id="PS50206">
    <property type="entry name" value="RHODANESE_3"/>
    <property type="match status" value="1"/>
</dbReference>
<dbReference type="PANTHER" id="PTHR43031:SF1">
    <property type="entry name" value="PYRIDINE NUCLEOTIDE-DISULPHIDE OXIDOREDUCTASE"/>
    <property type="match status" value="1"/>
</dbReference>
<dbReference type="InterPro" id="IPR001307">
    <property type="entry name" value="Thiosulphate_STrfase_CS"/>
</dbReference>
<dbReference type="Gene3D" id="3.40.250.10">
    <property type="entry name" value="Rhodanese-like domain"/>
    <property type="match status" value="1"/>
</dbReference>
<protein>
    <submittedName>
        <fullName evidence="2">Rhodanese-like domain-containing protein</fullName>
    </submittedName>
</protein>
<gene>
    <name evidence="2" type="ORF">HPT29_009050</name>
</gene>
<dbReference type="CDD" id="cd00158">
    <property type="entry name" value="RHOD"/>
    <property type="match status" value="1"/>
</dbReference>
<sequence>MTNHISRTELLRKLLSKDRPILLEALPEKYFAHAHIPGAINVPHDQVDHLAASALPRKDASVVVYCASATCQNSHLAALRLAELGYRDVQIYIEGKKDWIDAGLPVEGKG</sequence>
<feature type="domain" description="Rhodanese" evidence="1">
    <location>
        <begin position="16"/>
        <end position="108"/>
    </location>
</feature>
<dbReference type="PROSITE" id="PS00380">
    <property type="entry name" value="RHODANESE_1"/>
    <property type="match status" value="1"/>
</dbReference>
<proteinExistence type="predicted"/>
<dbReference type="InterPro" id="IPR036873">
    <property type="entry name" value="Rhodanese-like_dom_sf"/>
</dbReference>
<keyword evidence="3" id="KW-1185">Reference proteome</keyword>
<dbReference type="Pfam" id="PF00581">
    <property type="entry name" value="Rhodanese"/>
    <property type="match status" value="1"/>
</dbReference>
<dbReference type="SUPFAM" id="SSF52821">
    <property type="entry name" value="Rhodanese/Cell cycle control phosphatase"/>
    <property type="match status" value="1"/>
</dbReference>